<keyword evidence="2" id="KW-0812">Transmembrane</keyword>
<dbReference type="EMBL" id="CAJPIZ010013717">
    <property type="protein sequence ID" value="CAG2114394.1"/>
    <property type="molecule type" value="Genomic_DNA"/>
</dbReference>
<dbReference type="Pfam" id="PF11027">
    <property type="entry name" value="DUF2615"/>
    <property type="match status" value="1"/>
</dbReference>
<gene>
    <name evidence="3" type="ORF">OSB1V03_LOCUS14360</name>
</gene>
<evidence type="ECO:0000313" key="3">
    <source>
        <dbReference type="EMBL" id="CAD7633964.1"/>
    </source>
</evidence>
<protein>
    <recommendedName>
        <fullName evidence="1">Small integral membrane protein 14</fullName>
    </recommendedName>
</protein>
<dbReference type="InterPro" id="IPR020309">
    <property type="entry name" value="Smim-14"/>
</dbReference>
<accession>A0A7R9L336</accession>
<dbReference type="GO" id="GO:0005783">
    <property type="term" value="C:endoplasmic reticulum"/>
    <property type="evidence" value="ECO:0007669"/>
    <property type="project" value="TreeGrafter"/>
</dbReference>
<feature type="transmembrane region" description="Helical" evidence="2">
    <location>
        <begin position="96"/>
        <end position="115"/>
    </location>
</feature>
<sequence>MAEEFDPCECVNLLTQEQRMQRLINMVGIGTDGRTPATPPPVTDHHLIHGSVTPVRAVDAVRDSQTVCNDNECFNDVMSGPSTAGVLTPGDEGTQLSLMTVMIGWIVLVMILYLLRPNSWRRRSHTKK</sequence>
<keyword evidence="4" id="KW-1185">Reference proteome</keyword>
<feature type="non-terminal residue" evidence="3">
    <location>
        <position position="128"/>
    </location>
</feature>
<proteinExistence type="predicted"/>
<evidence type="ECO:0000313" key="4">
    <source>
        <dbReference type="Proteomes" id="UP000759131"/>
    </source>
</evidence>
<reference evidence="3" key="1">
    <citation type="submission" date="2020-11" db="EMBL/GenBank/DDBJ databases">
        <authorList>
            <person name="Tran Van P."/>
        </authorList>
    </citation>
    <scope>NUCLEOTIDE SEQUENCE</scope>
</reference>
<dbReference type="PANTHER" id="PTHR31019:SF1">
    <property type="entry name" value="SMALL INTEGRAL MEMBRANE PROTEIN 14"/>
    <property type="match status" value="1"/>
</dbReference>
<dbReference type="PANTHER" id="PTHR31019">
    <property type="entry name" value="SMALL INTEGRAL MEMBRANE PROTEIN 14"/>
    <property type="match status" value="1"/>
</dbReference>
<evidence type="ECO:0000256" key="1">
    <source>
        <dbReference type="ARBA" id="ARBA00017902"/>
    </source>
</evidence>
<organism evidence="3">
    <name type="scientific">Medioppia subpectinata</name>
    <dbReference type="NCBI Taxonomy" id="1979941"/>
    <lineage>
        <taxon>Eukaryota</taxon>
        <taxon>Metazoa</taxon>
        <taxon>Ecdysozoa</taxon>
        <taxon>Arthropoda</taxon>
        <taxon>Chelicerata</taxon>
        <taxon>Arachnida</taxon>
        <taxon>Acari</taxon>
        <taxon>Acariformes</taxon>
        <taxon>Sarcoptiformes</taxon>
        <taxon>Oribatida</taxon>
        <taxon>Brachypylina</taxon>
        <taxon>Oppioidea</taxon>
        <taxon>Oppiidae</taxon>
        <taxon>Medioppia</taxon>
    </lineage>
</organism>
<dbReference type="OrthoDB" id="10054061at2759"/>
<keyword evidence="2" id="KW-1133">Transmembrane helix</keyword>
<name>A0A7R9L336_9ACAR</name>
<keyword evidence="2" id="KW-0472">Membrane</keyword>
<dbReference type="AlphaFoldDB" id="A0A7R9L336"/>
<dbReference type="Proteomes" id="UP000759131">
    <property type="component" value="Unassembled WGS sequence"/>
</dbReference>
<dbReference type="EMBL" id="OC868292">
    <property type="protein sequence ID" value="CAD7633964.1"/>
    <property type="molecule type" value="Genomic_DNA"/>
</dbReference>
<evidence type="ECO:0000256" key="2">
    <source>
        <dbReference type="SAM" id="Phobius"/>
    </source>
</evidence>